<comment type="caution">
    <text evidence="1">The sequence shown here is derived from an EMBL/GenBank/DDBJ whole genome shotgun (WGS) entry which is preliminary data.</text>
</comment>
<reference evidence="1 2" key="1">
    <citation type="submission" date="2016-05" db="EMBL/GenBank/DDBJ databases">
        <title>Complete genome sequence of Novosphingobium guangzhouense SA925(T).</title>
        <authorList>
            <person name="Sha S."/>
        </authorList>
    </citation>
    <scope>NUCLEOTIDE SEQUENCE [LARGE SCALE GENOMIC DNA]</scope>
    <source>
        <strain evidence="1 2">SA925</strain>
    </source>
</reference>
<gene>
    <name evidence="1" type="ORF">A8V01_13145</name>
</gene>
<dbReference type="EMBL" id="LYMM01000014">
    <property type="protein sequence ID" value="PNU06010.1"/>
    <property type="molecule type" value="Genomic_DNA"/>
</dbReference>
<organism evidence="1 2">
    <name type="scientific">Novosphingobium guangzhouense</name>
    <dbReference type="NCBI Taxonomy" id="1850347"/>
    <lineage>
        <taxon>Bacteria</taxon>
        <taxon>Pseudomonadati</taxon>
        <taxon>Pseudomonadota</taxon>
        <taxon>Alphaproteobacteria</taxon>
        <taxon>Sphingomonadales</taxon>
        <taxon>Sphingomonadaceae</taxon>
        <taxon>Novosphingobium</taxon>
    </lineage>
</organism>
<evidence type="ECO:0000313" key="1">
    <source>
        <dbReference type="EMBL" id="PNU06010.1"/>
    </source>
</evidence>
<dbReference type="AlphaFoldDB" id="A0A2K2G4P4"/>
<accession>A0A2K2G4P4</accession>
<protein>
    <submittedName>
        <fullName evidence="1">Uncharacterized protein</fullName>
    </submittedName>
</protein>
<evidence type="ECO:0000313" key="2">
    <source>
        <dbReference type="Proteomes" id="UP000236327"/>
    </source>
</evidence>
<sequence>MIDAVRLAALAVIAGTNGAATRIGTGIRPRATTAAITRIGVLVEMTGSIEAATDGPIVVVRMARPVLSWAHWAAQLSRS</sequence>
<name>A0A2K2G4P4_9SPHN</name>
<dbReference type="Proteomes" id="UP000236327">
    <property type="component" value="Unassembled WGS sequence"/>
</dbReference>
<proteinExistence type="predicted"/>
<keyword evidence="2" id="KW-1185">Reference proteome</keyword>